<dbReference type="Gene3D" id="3.50.50.60">
    <property type="entry name" value="FAD/NAD(P)-binding domain"/>
    <property type="match status" value="2"/>
</dbReference>
<comment type="catalytic activity">
    <reaction evidence="7">
        <text>[thioredoxin]-dithiol + NADP(+) = [thioredoxin]-disulfide + NADPH + H(+)</text>
        <dbReference type="Rhea" id="RHEA:20345"/>
        <dbReference type="Rhea" id="RHEA-COMP:10698"/>
        <dbReference type="Rhea" id="RHEA-COMP:10700"/>
        <dbReference type="ChEBI" id="CHEBI:15378"/>
        <dbReference type="ChEBI" id="CHEBI:29950"/>
        <dbReference type="ChEBI" id="CHEBI:50058"/>
        <dbReference type="ChEBI" id="CHEBI:57783"/>
        <dbReference type="ChEBI" id="CHEBI:58349"/>
        <dbReference type="EC" id="1.8.1.9"/>
    </reaction>
</comment>
<dbReference type="EMBL" id="CAAHFG010000001">
    <property type="protein sequence ID" value="VGO12443.1"/>
    <property type="molecule type" value="Genomic_DNA"/>
</dbReference>
<dbReference type="NCBIfam" id="TIGR01292">
    <property type="entry name" value="TRX_reduct"/>
    <property type="match status" value="1"/>
</dbReference>
<evidence type="ECO:0000256" key="2">
    <source>
        <dbReference type="ARBA" id="ARBA00022630"/>
    </source>
</evidence>
<dbReference type="SUPFAM" id="SSF51905">
    <property type="entry name" value="FAD/NAD(P)-binding domain"/>
    <property type="match status" value="1"/>
</dbReference>
<feature type="domain" description="FAD/NAD(P)-binding" evidence="9">
    <location>
        <begin position="3"/>
        <end position="290"/>
    </location>
</feature>
<evidence type="ECO:0000256" key="3">
    <source>
        <dbReference type="ARBA" id="ARBA00022827"/>
    </source>
</evidence>
<evidence type="ECO:0000256" key="1">
    <source>
        <dbReference type="ARBA" id="ARBA00009333"/>
    </source>
</evidence>
<keyword evidence="5" id="KW-1015">Disulfide bond</keyword>
<gene>
    <name evidence="10" type="primary">trxB</name>
    <name evidence="10" type="ORF">PDESU_00996</name>
</gene>
<organism evidence="10 11">
    <name type="scientific">Pontiella desulfatans</name>
    <dbReference type="NCBI Taxonomy" id="2750659"/>
    <lineage>
        <taxon>Bacteria</taxon>
        <taxon>Pseudomonadati</taxon>
        <taxon>Kiritimatiellota</taxon>
        <taxon>Kiritimatiellia</taxon>
        <taxon>Kiritimatiellales</taxon>
        <taxon>Pontiellaceae</taxon>
        <taxon>Pontiella</taxon>
    </lineage>
</organism>
<dbReference type="PANTHER" id="PTHR48105">
    <property type="entry name" value="THIOREDOXIN REDUCTASE 1-RELATED-RELATED"/>
    <property type="match status" value="1"/>
</dbReference>
<accession>A0A6C2TXX1</accession>
<sequence length="306" mass="32619">MEKVVIIGAGAAGMTAAIYTARANLEPLVIEGMQPGGQLTTTTEVENFPGFPDGIDGTELMDKLKAQAERFGAKFLQYDAVAKADFSERPFKLEMMAGDPIEAKTVIIATGATAKYLGIESEQKFMGRGVSACATCDGAFYKDVPVVIVGGGDTACEEAMFLTRFASKVTLVHRRDQLRASKIMADRTINHPKIEMAWDSVIDEILGDDSGVTGVRIKNAKTGETTDIEAAGYFSAIGHKPNTEAFEQLEKDEVGYLIADGVKTKFEGVYAAGDVSDAIYRQAVTAAGTGCAAALEAERFLEAQGE</sequence>
<dbReference type="Pfam" id="PF07992">
    <property type="entry name" value="Pyr_redox_2"/>
    <property type="match status" value="1"/>
</dbReference>
<dbReference type="RefSeq" id="WP_136078109.1">
    <property type="nucleotide sequence ID" value="NZ_CAAHFG010000001.1"/>
</dbReference>
<dbReference type="InterPro" id="IPR023753">
    <property type="entry name" value="FAD/NAD-binding_dom"/>
</dbReference>
<dbReference type="InterPro" id="IPR005982">
    <property type="entry name" value="Thioredox_Rdtase"/>
</dbReference>
<evidence type="ECO:0000256" key="7">
    <source>
        <dbReference type="RuleBase" id="RU003880"/>
    </source>
</evidence>
<comment type="similarity">
    <text evidence="1 7">Belongs to the class-II pyridine nucleotide-disulfide oxidoreductase family.</text>
</comment>
<keyword evidence="4 7" id="KW-0560">Oxidoreductase</keyword>
<dbReference type="EC" id="1.8.1.9" evidence="7"/>
<dbReference type="InterPro" id="IPR050097">
    <property type="entry name" value="Ferredoxin-NADP_redctase_2"/>
</dbReference>
<evidence type="ECO:0000313" key="11">
    <source>
        <dbReference type="Proteomes" id="UP000366872"/>
    </source>
</evidence>
<keyword evidence="2 7" id="KW-0285">Flavoprotein</keyword>
<keyword evidence="11" id="KW-1185">Reference proteome</keyword>
<evidence type="ECO:0000256" key="5">
    <source>
        <dbReference type="ARBA" id="ARBA00023157"/>
    </source>
</evidence>
<evidence type="ECO:0000256" key="8">
    <source>
        <dbReference type="RuleBase" id="RU003881"/>
    </source>
</evidence>
<dbReference type="PRINTS" id="PR00368">
    <property type="entry name" value="FADPNR"/>
</dbReference>
<name>A0A6C2TXX1_PONDE</name>
<evidence type="ECO:0000259" key="9">
    <source>
        <dbReference type="Pfam" id="PF07992"/>
    </source>
</evidence>
<evidence type="ECO:0000256" key="6">
    <source>
        <dbReference type="ARBA" id="ARBA00023284"/>
    </source>
</evidence>
<reference evidence="10 11" key="1">
    <citation type="submission" date="2019-04" db="EMBL/GenBank/DDBJ databases">
        <authorList>
            <person name="Van Vliet M D."/>
        </authorList>
    </citation>
    <scope>NUCLEOTIDE SEQUENCE [LARGE SCALE GENOMIC DNA]</scope>
    <source>
        <strain evidence="10 11">F1</strain>
    </source>
</reference>
<comment type="subunit">
    <text evidence="7">Homodimer.</text>
</comment>
<dbReference type="GO" id="GO:0005737">
    <property type="term" value="C:cytoplasm"/>
    <property type="evidence" value="ECO:0007669"/>
    <property type="project" value="InterPro"/>
</dbReference>
<comment type="cofactor">
    <cofactor evidence="8">
        <name>FAD</name>
        <dbReference type="ChEBI" id="CHEBI:57692"/>
    </cofactor>
    <text evidence="8">Binds 1 FAD per subunit.</text>
</comment>
<keyword evidence="8" id="KW-0521">NADP</keyword>
<dbReference type="InterPro" id="IPR008255">
    <property type="entry name" value="Pyr_nucl-diS_OxRdtase_2_AS"/>
</dbReference>
<dbReference type="PROSITE" id="PS00573">
    <property type="entry name" value="PYRIDINE_REDOX_2"/>
    <property type="match status" value="1"/>
</dbReference>
<dbReference type="PRINTS" id="PR00469">
    <property type="entry name" value="PNDRDTASEII"/>
</dbReference>
<dbReference type="AlphaFoldDB" id="A0A6C2TXX1"/>
<dbReference type="InterPro" id="IPR036188">
    <property type="entry name" value="FAD/NAD-bd_sf"/>
</dbReference>
<dbReference type="GO" id="GO:0004791">
    <property type="term" value="F:thioredoxin-disulfide reductase (NADPH) activity"/>
    <property type="evidence" value="ECO:0007669"/>
    <property type="project" value="UniProtKB-UniRule"/>
</dbReference>
<proteinExistence type="inferred from homology"/>
<keyword evidence="3 7" id="KW-0274">FAD</keyword>
<keyword evidence="6 7" id="KW-0676">Redox-active center</keyword>
<evidence type="ECO:0000256" key="4">
    <source>
        <dbReference type="ARBA" id="ARBA00023002"/>
    </source>
</evidence>
<protein>
    <recommendedName>
        <fullName evidence="7">Thioredoxin reductase</fullName>
        <ecNumber evidence="7">1.8.1.9</ecNumber>
    </recommendedName>
</protein>
<evidence type="ECO:0000313" key="10">
    <source>
        <dbReference type="EMBL" id="VGO12443.1"/>
    </source>
</evidence>
<dbReference type="GO" id="GO:0019430">
    <property type="term" value="P:removal of superoxide radicals"/>
    <property type="evidence" value="ECO:0007669"/>
    <property type="project" value="UniProtKB-UniRule"/>
</dbReference>
<dbReference type="Proteomes" id="UP000366872">
    <property type="component" value="Unassembled WGS sequence"/>
</dbReference>